<dbReference type="OrthoDB" id="9812023at2"/>
<dbReference type="RefSeq" id="WP_069910328.1">
    <property type="nucleotide sequence ID" value="NZ_LAJE02000205.1"/>
</dbReference>
<evidence type="ECO:0000313" key="1">
    <source>
        <dbReference type="EMBL" id="OEO30460.1"/>
    </source>
</evidence>
<evidence type="ECO:0000313" key="2">
    <source>
        <dbReference type="Proteomes" id="UP000095463"/>
    </source>
</evidence>
<organism evidence="1 2">
    <name type="scientific">Devosia insulae DS-56</name>
    <dbReference type="NCBI Taxonomy" id="1116389"/>
    <lineage>
        <taxon>Bacteria</taxon>
        <taxon>Pseudomonadati</taxon>
        <taxon>Pseudomonadota</taxon>
        <taxon>Alphaproteobacteria</taxon>
        <taxon>Hyphomicrobiales</taxon>
        <taxon>Devosiaceae</taxon>
        <taxon>Devosia</taxon>
    </lineage>
</organism>
<dbReference type="InterPro" id="IPR046257">
    <property type="entry name" value="DUF6290"/>
</dbReference>
<dbReference type="SUPFAM" id="SSF47598">
    <property type="entry name" value="Ribbon-helix-helix"/>
    <property type="match status" value="1"/>
</dbReference>
<gene>
    <name evidence="1" type="ORF">VW23_021205</name>
</gene>
<dbReference type="Proteomes" id="UP000095463">
    <property type="component" value="Unassembled WGS sequence"/>
</dbReference>
<dbReference type="EMBL" id="LAJE02000205">
    <property type="protein sequence ID" value="OEO30460.1"/>
    <property type="molecule type" value="Genomic_DNA"/>
</dbReference>
<dbReference type="GO" id="GO:0006355">
    <property type="term" value="P:regulation of DNA-templated transcription"/>
    <property type="evidence" value="ECO:0007669"/>
    <property type="project" value="InterPro"/>
</dbReference>
<comment type="caution">
    <text evidence="1">The sequence shown here is derived from an EMBL/GenBank/DDBJ whole genome shotgun (WGS) entry which is preliminary data.</text>
</comment>
<dbReference type="InterPro" id="IPR010985">
    <property type="entry name" value="Ribbon_hlx_hlx"/>
</dbReference>
<keyword evidence="2" id="KW-1185">Reference proteome</keyword>
<dbReference type="AlphaFoldDB" id="A0A1E5XPC8"/>
<reference evidence="1 2" key="1">
    <citation type="journal article" date="2015" name="Genome Announc.">
        <title>Genome Assemblies of Three Soil-Associated Devosia species: D. insulae, D. limi, and D. soli.</title>
        <authorList>
            <person name="Hassan Y.I."/>
            <person name="Lepp D."/>
            <person name="Zhou T."/>
        </authorList>
    </citation>
    <scope>NUCLEOTIDE SEQUENCE [LARGE SCALE GENOMIC DNA]</scope>
    <source>
        <strain evidence="1 2">DS-56</strain>
    </source>
</reference>
<accession>A0A1E5XPC8</accession>
<proteinExistence type="predicted"/>
<name>A0A1E5XPC8_9HYPH</name>
<sequence length="75" mass="8748">MLAIRLPKDIEDRLEALAKKTGRTKTFYAREAILEKIEDMEDYYLAEERILTPAKRISWDELKAEMDKDTGEEAA</sequence>
<protein>
    <submittedName>
        <fullName evidence="1">Anti-toxin</fullName>
    </submittedName>
</protein>
<dbReference type="Pfam" id="PF19807">
    <property type="entry name" value="DUF6290"/>
    <property type="match status" value="1"/>
</dbReference>